<dbReference type="KEGG" id="egu:105038095"/>
<dbReference type="Pfam" id="PF03140">
    <property type="entry name" value="DUF247"/>
    <property type="match status" value="1"/>
</dbReference>
<keyword evidence="2" id="KW-0812">Transmembrane</keyword>
<evidence type="ECO:0000256" key="2">
    <source>
        <dbReference type="SAM" id="Phobius"/>
    </source>
</evidence>
<feature type="region of interest" description="Disordered" evidence="1">
    <location>
        <begin position="14"/>
        <end position="38"/>
    </location>
</feature>
<reference evidence="4" key="1">
    <citation type="submission" date="2025-08" db="UniProtKB">
        <authorList>
            <consortium name="RefSeq"/>
        </authorList>
    </citation>
    <scope>IDENTIFICATION</scope>
</reference>
<evidence type="ECO:0000313" key="3">
    <source>
        <dbReference type="Proteomes" id="UP000504607"/>
    </source>
</evidence>
<accession>A0A8N4IEJ0</accession>
<dbReference type="PANTHER" id="PTHR31170">
    <property type="entry name" value="BNAC04G53230D PROTEIN"/>
    <property type="match status" value="1"/>
</dbReference>
<feature type="transmembrane region" description="Helical" evidence="2">
    <location>
        <begin position="626"/>
        <end position="653"/>
    </location>
</feature>
<dbReference type="GeneID" id="105038095"/>
<dbReference type="AlphaFoldDB" id="A0A8N4IEJ0"/>
<dbReference type="PANTHER" id="PTHR31170:SF25">
    <property type="entry name" value="BNAA09G04570D PROTEIN"/>
    <property type="match status" value="1"/>
</dbReference>
<protein>
    <submittedName>
        <fullName evidence="4">UPF0481 protein At3g02645</fullName>
    </submittedName>
</protein>
<keyword evidence="3" id="KW-1185">Reference proteome</keyword>
<proteinExistence type="predicted"/>
<dbReference type="InterPro" id="IPR004158">
    <property type="entry name" value="DUF247_pln"/>
</dbReference>
<organism evidence="3 4">
    <name type="scientific">Elaeis guineensis var. tenera</name>
    <name type="common">Oil palm</name>
    <dbReference type="NCBI Taxonomy" id="51953"/>
    <lineage>
        <taxon>Eukaryota</taxon>
        <taxon>Viridiplantae</taxon>
        <taxon>Streptophyta</taxon>
        <taxon>Embryophyta</taxon>
        <taxon>Tracheophyta</taxon>
        <taxon>Spermatophyta</taxon>
        <taxon>Magnoliopsida</taxon>
        <taxon>Liliopsida</taxon>
        <taxon>Arecaceae</taxon>
        <taxon>Arecoideae</taxon>
        <taxon>Cocoseae</taxon>
        <taxon>Elaeidinae</taxon>
        <taxon>Elaeis</taxon>
    </lineage>
</organism>
<feature type="compositionally biased region" description="Polar residues" evidence="1">
    <location>
        <begin position="22"/>
        <end position="38"/>
    </location>
</feature>
<dbReference type="RefSeq" id="XP_029118873.1">
    <property type="nucleotide sequence ID" value="XM_029263040.1"/>
</dbReference>
<dbReference type="Proteomes" id="UP000504607">
    <property type="component" value="Chromosome 2"/>
</dbReference>
<keyword evidence="2" id="KW-1133">Transmembrane helix</keyword>
<evidence type="ECO:0000256" key="1">
    <source>
        <dbReference type="SAM" id="MobiDB-lite"/>
    </source>
</evidence>
<gene>
    <name evidence="4" type="primary">LOC105038095</name>
</gene>
<evidence type="ECO:0000313" key="4">
    <source>
        <dbReference type="RefSeq" id="XP_029118873.1"/>
    </source>
</evidence>
<sequence length="656" mass="74488">MEEKSPDDILHSLSIEGGEECSSASRGMPSSATSMTNSKTNLEEISWMNKVRKNINLARHVDHPNSRRTIFKVPEHIRQLDPKAYTPVVAPFGPFHHTDPYSTSAIQAHKWRCVRHLLSRHQSQKTASQLLDECLLDLKKQDDKVRSYYSEEISALNAEDMALIMLLDGCFIVYLMLRREKLLKKMKKKGMEEKMEEVDKDVVRILEYETIEVDESKKRRECMIHIGEGEVVLNIEEKDEQLEGPTAAGLFTLDLVVYDLLKLENQIPFFIIRFLFDQLKPCGDEEIDLVKLALQLFEGIRPEESKTSKKKKKKLPSKYHHLLHLFYSSRIPSGEIAGSTSKLGCIPSAIECIKSKWKKVEADPSQGSTQGPHPSQIKYGMSMSMMKAPAPFQGSAQGSHPHLHSVGMSMSAMGVDASLPGLTQGSPPMSMKMMAAAAPLQRLTQGTSMSPVKWIPSAIELDRAGVKFKRKEQADNFLNITFEQRKMKNTPLLCLLKLCLMFRSGQMEIPPLQIYDYTGPLFKNLIAFEQCYVDTKMYITIYALFMDCIIDQAKDVRLLLLKDILEHRLGNDQEVAGLFNQLGNQIHFDMKKNYLANQIEEVKSFYDSKWHQCIATLWRDYFGNPWATISVLAAIVLLLLTVGQAIFSALSYFHPS</sequence>
<keyword evidence="2" id="KW-0472">Membrane</keyword>
<name>A0A8N4IEJ0_ELAGV</name>
<dbReference type="OrthoDB" id="1936937at2759"/>